<feature type="transmembrane region" description="Helical" evidence="1">
    <location>
        <begin position="12"/>
        <end position="35"/>
    </location>
</feature>
<accession>A0A800MTI3</accession>
<dbReference type="InterPro" id="IPR029151">
    <property type="entry name" value="Sensor-like_sf"/>
</dbReference>
<dbReference type="SUPFAM" id="SSF103190">
    <property type="entry name" value="Sensory domain-like"/>
    <property type="match status" value="1"/>
</dbReference>
<evidence type="ECO:0000313" key="2">
    <source>
        <dbReference type="EMBL" id="KAF0822117.1"/>
    </source>
</evidence>
<dbReference type="Proteomes" id="UP000465778">
    <property type="component" value="Unassembled WGS sequence"/>
</dbReference>
<dbReference type="GO" id="GO:0016301">
    <property type="term" value="F:kinase activity"/>
    <property type="evidence" value="ECO:0007669"/>
    <property type="project" value="UniProtKB-KW"/>
</dbReference>
<keyword evidence="1" id="KW-0812">Transmembrane</keyword>
<dbReference type="Gene3D" id="3.30.450.20">
    <property type="entry name" value="PAS domain"/>
    <property type="match status" value="1"/>
</dbReference>
<dbReference type="AlphaFoldDB" id="A0A800MTI3"/>
<keyword evidence="2" id="KW-0418">Kinase</keyword>
<gene>
    <name evidence="2" type="ORF">KIS1582_4138</name>
</gene>
<evidence type="ECO:0000256" key="1">
    <source>
        <dbReference type="SAM" id="Phobius"/>
    </source>
</evidence>
<organism evidence="2 3">
    <name type="scientific">Cytobacillus firmus</name>
    <name type="common">Bacillus firmus</name>
    <dbReference type="NCBI Taxonomy" id="1399"/>
    <lineage>
        <taxon>Bacteria</taxon>
        <taxon>Bacillati</taxon>
        <taxon>Bacillota</taxon>
        <taxon>Bacilli</taxon>
        <taxon>Bacillales</taxon>
        <taxon>Bacillaceae</taxon>
        <taxon>Cytobacillus</taxon>
    </lineage>
</organism>
<protein>
    <submittedName>
        <fullName evidence="2">Two-component sensor histidine kinase</fullName>
    </submittedName>
</protein>
<dbReference type="RefSeq" id="WP_236564747.1">
    <property type="nucleotide sequence ID" value="NZ_JBALOT010000029.1"/>
</dbReference>
<proteinExistence type="predicted"/>
<sequence>MSKLFKLKRPGLFGQMVLLVLTVLILCILLIIISFSSIIDQMIERTTGQQALTVAELVAENDSIIEAFDAEHPAQLIQPIAEKLRERTGALYCNSERGWDRASFESAYQNSITESGPINP</sequence>
<dbReference type="EMBL" id="VDEM01000069">
    <property type="protein sequence ID" value="KAF0822117.1"/>
    <property type="molecule type" value="Genomic_DNA"/>
</dbReference>
<keyword evidence="1" id="KW-1133">Transmembrane helix</keyword>
<reference evidence="2 3" key="1">
    <citation type="journal article" date="2020" name="G3 (Bethesda)">
        <title>Whole Genome Sequencing and Comparative Genomics of Two Nematicidal Bacillus Strains Reveals a Wide Range of Possible Virulence Factors.</title>
        <authorList>
            <person name="Susic N."/>
            <person name="Janezic S."/>
            <person name="Rupnik M."/>
            <person name="Geric Stare B."/>
        </authorList>
    </citation>
    <scope>NUCLEOTIDE SEQUENCE [LARGE SCALE GENOMIC DNA]</scope>
    <source>
        <strain evidence="2 3">I-1582</strain>
    </source>
</reference>
<name>A0A800MTI3_CYTFI</name>
<keyword evidence="1" id="KW-0472">Membrane</keyword>
<evidence type="ECO:0000313" key="3">
    <source>
        <dbReference type="Proteomes" id="UP000465778"/>
    </source>
</evidence>
<keyword evidence="2" id="KW-0808">Transferase</keyword>
<comment type="caution">
    <text evidence="2">The sequence shown here is derived from an EMBL/GenBank/DDBJ whole genome shotgun (WGS) entry which is preliminary data.</text>
</comment>